<accession>A0A1G7CCV5</accession>
<protein>
    <submittedName>
        <fullName evidence="1">Uncharacterized protein</fullName>
    </submittedName>
</protein>
<reference evidence="1 2" key="1">
    <citation type="submission" date="2016-10" db="EMBL/GenBank/DDBJ databases">
        <authorList>
            <person name="de Groot N.N."/>
        </authorList>
    </citation>
    <scope>NUCLEOTIDE SEQUENCE [LARGE SCALE GENOMIC DNA]</scope>
    <source>
        <strain evidence="1 2">ATCC 700224</strain>
    </source>
</reference>
<evidence type="ECO:0000313" key="1">
    <source>
        <dbReference type="EMBL" id="SDE36570.1"/>
    </source>
</evidence>
<proteinExistence type="predicted"/>
<dbReference type="AlphaFoldDB" id="A0A1G7CCV5"/>
<evidence type="ECO:0000313" key="2">
    <source>
        <dbReference type="Proteomes" id="UP000199412"/>
    </source>
</evidence>
<keyword evidence="2" id="KW-1185">Reference proteome</keyword>
<dbReference type="EMBL" id="FNAP01000006">
    <property type="protein sequence ID" value="SDE36570.1"/>
    <property type="molecule type" value="Genomic_DNA"/>
</dbReference>
<gene>
    <name evidence="1" type="ORF">SAMN05421720_10610</name>
</gene>
<sequence>MTDILREGLALATLFLVLILWSVVGHAMIG</sequence>
<organism evidence="1 2">
    <name type="scientific">Rhodospira trueperi</name>
    <dbReference type="NCBI Taxonomy" id="69960"/>
    <lineage>
        <taxon>Bacteria</taxon>
        <taxon>Pseudomonadati</taxon>
        <taxon>Pseudomonadota</taxon>
        <taxon>Alphaproteobacteria</taxon>
        <taxon>Rhodospirillales</taxon>
        <taxon>Rhodospirillaceae</taxon>
        <taxon>Rhodospira</taxon>
    </lineage>
</organism>
<name>A0A1G7CCV5_9PROT</name>
<dbReference type="Proteomes" id="UP000199412">
    <property type="component" value="Unassembled WGS sequence"/>
</dbReference>